<gene>
    <name evidence="1" type="ORF">JET14_08890</name>
</gene>
<accession>A0A7T7HNC7</accession>
<protein>
    <submittedName>
        <fullName evidence="1">NUDIX hydrolase</fullName>
    </submittedName>
</protein>
<evidence type="ECO:0000313" key="1">
    <source>
        <dbReference type="EMBL" id="QQM32233.1"/>
    </source>
</evidence>
<dbReference type="EMBL" id="CP066786">
    <property type="protein sequence ID" value="QQM32233.1"/>
    <property type="molecule type" value="Genomic_DNA"/>
</dbReference>
<dbReference type="Proteomes" id="UP000596083">
    <property type="component" value="Chromosome"/>
</dbReference>
<dbReference type="RefSeq" id="WP_200337697.1">
    <property type="nucleotide sequence ID" value="NZ_CP066786.1"/>
</dbReference>
<dbReference type="KEGG" id="mlut:JET14_08890"/>
<sequence>MPVSLLTAPQDWPPENEAFPIREIDIRVTEEDPVGLQRFDAEVAENWKREKAANPHLFNGRLVALNQVNLCDGAVRATGQLVPYAYHLWWRCQDEKPRTFHSFGMPVIRSADGAIIAIRMSSITANAGKVYCASGSLEEDDIVDGRIDLDANMAREVAEETGLALDDMEPEPDYFCAWCGQIVMFYRFFQSSLDAAGLMERVRDHMRRDREGEIDAVLAITGDNRDDFDYAHSMPPVLDLVFGTRGRG</sequence>
<name>A0A7T7HNC7_9HYPH</name>
<reference evidence="1 2" key="1">
    <citation type="submission" date="2020-12" db="EMBL/GenBank/DDBJ databases">
        <authorList>
            <person name="Zheng R.K."/>
            <person name="Sun C.M."/>
        </authorList>
    </citation>
    <scope>NUCLEOTIDE SEQUENCE [LARGE SCALE GENOMIC DNA]</scope>
    <source>
        <strain evidence="1 2">ZRK001</strain>
    </source>
</reference>
<dbReference type="AlphaFoldDB" id="A0A7T7HNC7"/>
<dbReference type="GO" id="GO:0016787">
    <property type="term" value="F:hydrolase activity"/>
    <property type="evidence" value="ECO:0007669"/>
    <property type="project" value="UniProtKB-KW"/>
</dbReference>
<keyword evidence="1" id="KW-0378">Hydrolase</keyword>
<dbReference type="InterPro" id="IPR015797">
    <property type="entry name" value="NUDIX_hydrolase-like_dom_sf"/>
</dbReference>
<proteinExistence type="predicted"/>
<organism evidence="1 2">
    <name type="scientific">Martelella lutilitoris</name>
    <dbReference type="NCBI Taxonomy" id="2583532"/>
    <lineage>
        <taxon>Bacteria</taxon>
        <taxon>Pseudomonadati</taxon>
        <taxon>Pseudomonadota</taxon>
        <taxon>Alphaproteobacteria</taxon>
        <taxon>Hyphomicrobiales</taxon>
        <taxon>Aurantimonadaceae</taxon>
        <taxon>Martelella</taxon>
    </lineage>
</organism>
<dbReference type="SUPFAM" id="SSF55811">
    <property type="entry name" value="Nudix"/>
    <property type="match status" value="1"/>
</dbReference>
<evidence type="ECO:0000313" key="2">
    <source>
        <dbReference type="Proteomes" id="UP000596083"/>
    </source>
</evidence>